<dbReference type="Gene3D" id="4.10.240.10">
    <property type="entry name" value="Zn(2)-C6 fungal-type DNA-binding domain"/>
    <property type="match status" value="1"/>
</dbReference>
<dbReference type="InterPro" id="IPR013785">
    <property type="entry name" value="Aldolase_TIM"/>
</dbReference>
<evidence type="ECO:0000256" key="1">
    <source>
        <dbReference type="ARBA" id="ARBA00022630"/>
    </source>
</evidence>
<dbReference type="InterPro" id="IPR036864">
    <property type="entry name" value="Zn2-C6_fun-type_DNA-bd_sf"/>
</dbReference>
<reference evidence="4 5" key="1">
    <citation type="submission" date="2020-05" db="EMBL/GenBank/DDBJ databases">
        <title>Identification and distribution of gene clusters putatively required for synthesis of sphingolipid metabolism inhibitors in phylogenetically diverse species of the filamentous fungus Fusarium.</title>
        <authorList>
            <person name="Kim H.-S."/>
            <person name="Busman M."/>
            <person name="Brown D.W."/>
            <person name="Divon H."/>
            <person name="Uhlig S."/>
            <person name="Proctor R.H."/>
        </authorList>
    </citation>
    <scope>NUCLEOTIDE SEQUENCE [LARGE SCALE GENOMIC DNA]</scope>
    <source>
        <strain evidence="4 5">NRRL 66333</strain>
    </source>
</reference>
<dbReference type="PANTHER" id="PTHR22893">
    <property type="entry name" value="NADH OXIDOREDUCTASE-RELATED"/>
    <property type="match status" value="1"/>
</dbReference>
<dbReference type="InterPro" id="IPR001138">
    <property type="entry name" value="Zn2Cys6_DnaBD"/>
</dbReference>
<feature type="domain" description="Zn(2)-C6 fungal-type" evidence="3">
    <location>
        <begin position="21"/>
        <end position="45"/>
    </location>
</feature>
<dbReference type="CDD" id="cd02933">
    <property type="entry name" value="OYE_like_FMN"/>
    <property type="match status" value="1"/>
</dbReference>
<evidence type="ECO:0000313" key="4">
    <source>
        <dbReference type="EMBL" id="KAF5583954.1"/>
    </source>
</evidence>
<name>A0A8H5L396_GIBSU</name>
<dbReference type="Gene3D" id="3.20.20.70">
    <property type="entry name" value="Aldolase class I"/>
    <property type="match status" value="1"/>
</dbReference>
<sequence>MQVKLTRSTPLTSHADWIDPCRIRKIKCDEARPGCQRCIGTGRKCDGYGDTDSVTKQTLIIRERPLITRALNHDLGVELSLHAFDYYRGHVSHQVGDTIDSDFWGDLVLRLAPTDAAIRHAISAISLMYAEKTKDTRDICPNYRPAILEYNKAILAVRSWPLATESRVKPLLVCLLFVCIEFMLGHEHQNAAKMHILQGRRLLANIKDRKTPETDIIRQYLAPIYLRVAYVGNDRVEVPRHLLQMTTAPLKFASLADARCVLYYLVDIGFTLIYKVKSCRSKGANEEVSDTEEHTLQSRYKHLTRELANWRHAFEAYLAFSDLDGLDTRTAKLLTQRHCLMIVFLDSMISGSDYVCDRNGLCDLSIATDCATFVVNYDNDNMQGPSFTFESEVVGPVYWIAAKCRQPLIRRRALGLLYEREKTNRVESLTMVRHTIAMATRVIEIEEEGLEISRGTKLIQDYPNKYEIISREESCEWAESFLTDQKEQWPVLWDLGSHCSDVPTKLARITAVREQKELAEGLARGWPRERLIWPYGITKERRVLSVVVKKHTADDLWLDKMSKLFQPLEVAGCYLKHRMVMAPLTRFRAEDNYVPTDMMKEYYTQRASVPGTLLISEGTQISERTLGIRNVPGIWSPAQIAAWREITDAVHAKGSYIWCQLWVLGRASNPTLRSELGLDILGPSPIASSPDHPLPREMSEAEIQEVIEDYRIAARNAIEAGFDGVEIQGGGGYLPDQFLQDVTNKRTDRWGGSIENRARFPLEVVKATAQEIGSSKVAMRLSPWSDFIGMGMDDPIPTFTYIVQQLRSLNIGFLDLIEARIRGNDDADCGGDNDVSFAVHAWGKEAPVMISGGFNGESAQKAVDETYKDYKLAIVFGRHWTSNPDLPFRIKAKIPLAKYDRSTFYTPKSSKGYDDWAFSDEFLASVATILTAK</sequence>
<dbReference type="SUPFAM" id="SSF51395">
    <property type="entry name" value="FMN-linked oxidoreductases"/>
    <property type="match status" value="1"/>
</dbReference>
<dbReference type="PANTHER" id="PTHR22893:SF91">
    <property type="entry name" value="NADPH DEHYDROGENASE 2-RELATED"/>
    <property type="match status" value="1"/>
</dbReference>
<keyword evidence="1" id="KW-0285">Flavoprotein</keyword>
<dbReference type="GeneID" id="59312520"/>
<accession>A0A8H5L396</accession>
<dbReference type="FunFam" id="3.20.20.70:FF:000138">
    <property type="entry name" value="NADPH dehydrogenase 1"/>
    <property type="match status" value="1"/>
</dbReference>
<evidence type="ECO:0000313" key="5">
    <source>
        <dbReference type="Proteomes" id="UP000547976"/>
    </source>
</evidence>
<dbReference type="GO" id="GO:0003959">
    <property type="term" value="F:NADPH dehydrogenase activity"/>
    <property type="evidence" value="ECO:0007669"/>
    <property type="project" value="TreeGrafter"/>
</dbReference>
<dbReference type="SUPFAM" id="SSF57701">
    <property type="entry name" value="Zn2/Cys6 DNA-binding domain"/>
    <property type="match status" value="1"/>
</dbReference>
<dbReference type="CDD" id="cd00067">
    <property type="entry name" value="GAL4"/>
    <property type="match status" value="1"/>
</dbReference>
<dbReference type="GO" id="GO:0010181">
    <property type="term" value="F:FMN binding"/>
    <property type="evidence" value="ECO:0007669"/>
    <property type="project" value="InterPro"/>
</dbReference>
<dbReference type="Pfam" id="PF00724">
    <property type="entry name" value="Oxidored_FMN"/>
    <property type="match status" value="1"/>
</dbReference>
<dbReference type="GO" id="GO:0008270">
    <property type="term" value="F:zinc ion binding"/>
    <property type="evidence" value="ECO:0007669"/>
    <property type="project" value="InterPro"/>
</dbReference>
<dbReference type="InterPro" id="IPR001155">
    <property type="entry name" value="OxRdtase_FMN_N"/>
</dbReference>
<dbReference type="InterPro" id="IPR045247">
    <property type="entry name" value="Oye-like"/>
</dbReference>
<dbReference type="RefSeq" id="XP_036531580.1">
    <property type="nucleotide sequence ID" value="XM_036677802.1"/>
</dbReference>
<dbReference type="AlphaFoldDB" id="A0A8H5L396"/>
<keyword evidence="5" id="KW-1185">Reference proteome</keyword>
<comment type="caution">
    <text evidence="4">The sequence shown here is derived from an EMBL/GenBank/DDBJ whole genome shotgun (WGS) entry which is preliminary data.</text>
</comment>
<evidence type="ECO:0000259" key="3">
    <source>
        <dbReference type="PROSITE" id="PS50048"/>
    </source>
</evidence>
<dbReference type="Proteomes" id="UP000547976">
    <property type="component" value="Unassembled WGS sequence"/>
</dbReference>
<dbReference type="PROSITE" id="PS50048">
    <property type="entry name" value="ZN2_CY6_FUNGAL_2"/>
    <property type="match status" value="1"/>
</dbReference>
<dbReference type="OrthoDB" id="2593732at2759"/>
<evidence type="ECO:0000256" key="2">
    <source>
        <dbReference type="ARBA" id="ARBA00023242"/>
    </source>
</evidence>
<dbReference type="EMBL" id="JAAOAV010000300">
    <property type="protein sequence ID" value="KAF5583954.1"/>
    <property type="molecule type" value="Genomic_DNA"/>
</dbReference>
<dbReference type="Pfam" id="PF00172">
    <property type="entry name" value="Zn_clus"/>
    <property type="match status" value="1"/>
</dbReference>
<organism evidence="4 5">
    <name type="scientific">Gibberella subglutinans</name>
    <name type="common">Fusarium subglutinans</name>
    <dbReference type="NCBI Taxonomy" id="42677"/>
    <lineage>
        <taxon>Eukaryota</taxon>
        <taxon>Fungi</taxon>
        <taxon>Dikarya</taxon>
        <taxon>Ascomycota</taxon>
        <taxon>Pezizomycotina</taxon>
        <taxon>Sordariomycetes</taxon>
        <taxon>Hypocreomycetidae</taxon>
        <taxon>Hypocreales</taxon>
        <taxon>Nectriaceae</taxon>
        <taxon>Fusarium</taxon>
        <taxon>Fusarium fujikuroi species complex</taxon>
    </lineage>
</organism>
<proteinExistence type="predicted"/>
<gene>
    <name evidence="4" type="ORF">FSUBG_12961</name>
</gene>
<protein>
    <submittedName>
        <fullName evidence="4">Transcriptional regulatory moc3</fullName>
    </submittedName>
</protein>
<keyword evidence="2" id="KW-0539">Nucleus</keyword>
<dbReference type="GO" id="GO:0000981">
    <property type="term" value="F:DNA-binding transcription factor activity, RNA polymerase II-specific"/>
    <property type="evidence" value="ECO:0007669"/>
    <property type="project" value="InterPro"/>
</dbReference>